<name>S8DIB9_9LAMI</name>
<dbReference type="Gene3D" id="3.10.200.10">
    <property type="entry name" value="Alpha carbonic anhydrase"/>
    <property type="match status" value="1"/>
</dbReference>
<dbReference type="InterPro" id="IPR001148">
    <property type="entry name" value="CA_dom"/>
</dbReference>
<dbReference type="PANTHER" id="PTHR18952:SF271">
    <property type="entry name" value="ALPHA CARBONIC ANHYDRASE 4-RELATED"/>
    <property type="match status" value="1"/>
</dbReference>
<evidence type="ECO:0000313" key="3">
    <source>
        <dbReference type="Proteomes" id="UP000015453"/>
    </source>
</evidence>
<dbReference type="SUPFAM" id="SSF51069">
    <property type="entry name" value="Carbonic anhydrase"/>
    <property type="match status" value="1"/>
</dbReference>
<dbReference type="CDD" id="cd03124">
    <property type="entry name" value="alpha_CA_prokaryotic_like"/>
    <property type="match status" value="1"/>
</dbReference>
<dbReference type="InterPro" id="IPR023561">
    <property type="entry name" value="Carbonic_anhydrase_a-class"/>
</dbReference>
<dbReference type="PANTHER" id="PTHR18952">
    <property type="entry name" value="CARBONIC ANHYDRASE"/>
    <property type="match status" value="1"/>
</dbReference>
<protein>
    <recommendedName>
        <fullName evidence="1">Alpha-carbonic anhydrase domain-containing protein</fullName>
    </recommendedName>
</protein>
<feature type="non-terminal residue" evidence="2">
    <location>
        <position position="224"/>
    </location>
</feature>
<evidence type="ECO:0000313" key="2">
    <source>
        <dbReference type="EMBL" id="EPS62533.1"/>
    </source>
</evidence>
<gene>
    <name evidence="2" type="ORF">M569_12260</name>
</gene>
<dbReference type="Proteomes" id="UP000015453">
    <property type="component" value="Unassembled WGS sequence"/>
</dbReference>
<dbReference type="SMART" id="SM01057">
    <property type="entry name" value="Carb_anhydrase"/>
    <property type="match status" value="1"/>
</dbReference>
<dbReference type="OrthoDB" id="429145at2759"/>
<evidence type="ECO:0000259" key="1">
    <source>
        <dbReference type="PROSITE" id="PS51144"/>
    </source>
</evidence>
<dbReference type="PROSITE" id="PS51144">
    <property type="entry name" value="ALPHA_CA_2"/>
    <property type="match status" value="1"/>
</dbReference>
<keyword evidence="3" id="KW-1185">Reference proteome</keyword>
<accession>S8DIB9</accession>
<dbReference type="GO" id="GO:0004089">
    <property type="term" value="F:carbonate dehydratase activity"/>
    <property type="evidence" value="ECO:0007669"/>
    <property type="project" value="InterPro"/>
</dbReference>
<dbReference type="Pfam" id="PF00194">
    <property type="entry name" value="Carb_anhydrase"/>
    <property type="match status" value="1"/>
</dbReference>
<dbReference type="GO" id="GO:0006730">
    <property type="term" value="P:one-carbon metabolic process"/>
    <property type="evidence" value="ECO:0007669"/>
    <property type="project" value="TreeGrafter"/>
</dbReference>
<proteinExistence type="predicted"/>
<dbReference type="AlphaFoldDB" id="S8DIB9"/>
<dbReference type="GO" id="GO:0008270">
    <property type="term" value="F:zinc ion binding"/>
    <property type="evidence" value="ECO:0007669"/>
    <property type="project" value="InterPro"/>
</dbReference>
<feature type="domain" description="Alpha-carbonic anhydrase" evidence="1">
    <location>
        <begin position="1"/>
        <end position="223"/>
    </location>
</feature>
<comment type="caution">
    <text evidence="2">The sequence shown here is derived from an EMBL/GenBank/DDBJ whole genome shotgun (WGS) entry which is preliminary data.</text>
</comment>
<dbReference type="InterPro" id="IPR036398">
    <property type="entry name" value="CA_dom_sf"/>
</dbReference>
<organism evidence="2 3">
    <name type="scientific">Genlisea aurea</name>
    <dbReference type="NCBI Taxonomy" id="192259"/>
    <lineage>
        <taxon>Eukaryota</taxon>
        <taxon>Viridiplantae</taxon>
        <taxon>Streptophyta</taxon>
        <taxon>Embryophyta</taxon>
        <taxon>Tracheophyta</taxon>
        <taxon>Spermatophyta</taxon>
        <taxon>Magnoliopsida</taxon>
        <taxon>eudicotyledons</taxon>
        <taxon>Gunneridae</taxon>
        <taxon>Pentapetalae</taxon>
        <taxon>asterids</taxon>
        <taxon>lamiids</taxon>
        <taxon>Lamiales</taxon>
        <taxon>Lentibulariaceae</taxon>
        <taxon>Genlisea</taxon>
    </lineage>
</organism>
<dbReference type="EMBL" id="AUSU01006074">
    <property type="protein sequence ID" value="EPS62533.1"/>
    <property type="molecule type" value="Genomic_DNA"/>
</dbReference>
<reference evidence="2 3" key="1">
    <citation type="journal article" date="2013" name="BMC Genomics">
        <title>The miniature genome of a carnivorous plant Genlisea aurea contains a low number of genes and short non-coding sequences.</title>
        <authorList>
            <person name="Leushkin E.V."/>
            <person name="Sutormin R.A."/>
            <person name="Nabieva E.R."/>
            <person name="Penin A.A."/>
            <person name="Kondrashov A.S."/>
            <person name="Logacheva M.D."/>
        </authorList>
    </citation>
    <scope>NUCLEOTIDE SEQUENCE [LARGE SCALE GENOMIC DNA]</scope>
</reference>
<sequence>EKGPQNWGNLKPEWETCRTGRLQSPIELNRNTLTIRSTLGNLRRTYKPTPALIKSKGYNIMVEWKGNAGGIIINGTKFALRQCHWHTPSEHKIGGKSLSMELHLVHNNSQGEVAVIGILYELGRSDPFLRKIRDKIERITKSGTSLGEIDPWEIKFGSRKYYRYKGSLTTPPCKEGVIWTILKKVRTVSKDQTQFLREAVDPGFENNARPIQELQGRTLYLFQP</sequence>
<dbReference type="InterPro" id="IPR041891">
    <property type="entry name" value="Alpha_CA_prokaryot-like"/>
</dbReference>
<feature type="non-terminal residue" evidence="2">
    <location>
        <position position="1"/>
    </location>
</feature>